<dbReference type="SUPFAM" id="SSF55874">
    <property type="entry name" value="ATPase domain of HSP90 chaperone/DNA topoisomerase II/histidine kinase"/>
    <property type="match status" value="1"/>
</dbReference>
<keyword evidence="12" id="KW-0472">Membrane</keyword>
<keyword evidence="10" id="KW-1133">Transmembrane helix</keyword>
<evidence type="ECO:0000259" key="13">
    <source>
        <dbReference type="PROSITE" id="PS50109"/>
    </source>
</evidence>
<keyword evidence="5" id="KW-0997">Cell inner membrane</keyword>
<evidence type="ECO:0000256" key="10">
    <source>
        <dbReference type="ARBA" id="ARBA00022989"/>
    </source>
</evidence>
<protein>
    <recommendedName>
        <fullName evidence="3">histidine kinase</fullName>
        <ecNumber evidence="3">2.7.13.3</ecNumber>
    </recommendedName>
</protein>
<keyword evidence="7" id="KW-0808">Transferase</keyword>
<keyword evidence="6" id="KW-0597">Phosphoprotein</keyword>
<proteinExistence type="predicted"/>
<accession>A0ABV2HBT0</accession>
<dbReference type="GO" id="GO:0016301">
    <property type="term" value="F:kinase activity"/>
    <property type="evidence" value="ECO:0007669"/>
    <property type="project" value="UniProtKB-KW"/>
</dbReference>
<keyword evidence="11" id="KW-0902">Two-component regulatory system</keyword>
<evidence type="ECO:0000256" key="4">
    <source>
        <dbReference type="ARBA" id="ARBA00022475"/>
    </source>
</evidence>
<dbReference type="Gene3D" id="3.30.565.10">
    <property type="entry name" value="Histidine kinase-like ATPase, C-terminal domain"/>
    <property type="match status" value="1"/>
</dbReference>
<dbReference type="InterPro" id="IPR036097">
    <property type="entry name" value="HisK_dim/P_sf"/>
</dbReference>
<evidence type="ECO:0000256" key="6">
    <source>
        <dbReference type="ARBA" id="ARBA00022553"/>
    </source>
</evidence>
<organism evidence="14 15">
    <name type="scientific">Pseudorhizobium tarimense</name>
    <dbReference type="NCBI Taxonomy" id="1079109"/>
    <lineage>
        <taxon>Bacteria</taxon>
        <taxon>Pseudomonadati</taxon>
        <taxon>Pseudomonadota</taxon>
        <taxon>Alphaproteobacteria</taxon>
        <taxon>Hyphomicrobiales</taxon>
        <taxon>Rhizobiaceae</taxon>
        <taxon>Rhizobium/Agrobacterium group</taxon>
        <taxon>Pseudorhizobium</taxon>
    </lineage>
</organism>
<dbReference type="SUPFAM" id="SSF47384">
    <property type="entry name" value="Homodimeric domain of signal transducing histidine kinase"/>
    <property type="match status" value="1"/>
</dbReference>
<dbReference type="InterPro" id="IPR003661">
    <property type="entry name" value="HisK_dim/P_dom"/>
</dbReference>
<gene>
    <name evidence="14" type="ORF">ABID21_003999</name>
</gene>
<feature type="domain" description="Histidine kinase" evidence="13">
    <location>
        <begin position="4"/>
        <end position="203"/>
    </location>
</feature>
<dbReference type="InterPro" id="IPR004358">
    <property type="entry name" value="Sig_transdc_His_kin-like_C"/>
</dbReference>
<dbReference type="PANTHER" id="PTHR44936:SF5">
    <property type="entry name" value="SENSOR HISTIDINE KINASE ENVZ"/>
    <property type="match status" value="1"/>
</dbReference>
<dbReference type="PROSITE" id="PS50109">
    <property type="entry name" value="HIS_KIN"/>
    <property type="match status" value="1"/>
</dbReference>
<dbReference type="Pfam" id="PF00512">
    <property type="entry name" value="HisKA"/>
    <property type="match status" value="1"/>
</dbReference>
<evidence type="ECO:0000256" key="2">
    <source>
        <dbReference type="ARBA" id="ARBA00004429"/>
    </source>
</evidence>
<dbReference type="EMBL" id="JBEPLJ010000017">
    <property type="protein sequence ID" value="MET3587867.1"/>
    <property type="molecule type" value="Genomic_DNA"/>
</dbReference>
<evidence type="ECO:0000256" key="3">
    <source>
        <dbReference type="ARBA" id="ARBA00012438"/>
    </source>
</evidence>
<evidence type="ECO:0000256" key="8">
    <source>
        <dbReference type="ARBA" id="ARBA00022692"/>
    </source>
</evidence>
<dbReference type="CDD" id="cd00075">
    <property type="entry name" value="HATPase"/>
    <property type="match status" value="1"/>
</dbReference>
<comment type="caution">
    <text evidence="14">The sequence shown here is derived from an EMBL/GenBank/DDBJ whole genome shotgun (WGS) entry which is preliminary data.</text>
</comment>
<dbReference type="EC" id="2.7.13.3" evidence="3"/>
<keyword evidence="8" id="KW-0812">Transmembrane</keyword>
<dbReference type="SMART" id="SM00387">
    <property type="entry name" value="HATPase_c"/>
    <property type="match status" value="1"/>
</dbReference>
<dbReference type="PRINTS" id="PR00344">
    <property type="entry name" value="BCTRLSENSOR"/>
</dbReference>
<keyword evidence="4" id="KW-1003">Cell membrane</keyword>
<dbReference type="InterPro" id="IPR050980">
    <property type="entry name" value="2C_sensor_his_kinase"/>
</dbReference>
<dbReference type="CDD" id="cd00082">
    <property type="entry name" value="HisKA"/>
    <property type="match status" value="1"/>
</dbReference>
<dbReference type="Gene3D" id="1.10.287.130">
    <property type="match status" value="1"/>
</dbReference>
<dbReference type="RefSeq" id="WP_247245680.1">
    <property type="nucleotide sequence ID" value="NZ_JALJRA010000017.1"/>
</dbReference>
<evidence type="ECO:0000313" key="15">
    <source>
        <dbReference type="Proteomes" id="UP001549031"/>
    </source>
</evidence>
<dbReference type="InterPro" id="IPR005467">
    <property type="entry name" value="His_kinase_dom"/>
</dbReference>
<evidence type="ECO:0000256" key="9">
    <source>
        <dbReference type="ARBA" id="ARBA00022777"/>
    </source>
</evidence>
<sequence length="203" mass="21772">MLAALDHDLRSPITAMRLRVDMLEDTDSRQRLEICLDEIQSLVQAALALARGASTGEPRVAINLHDLLHGLVCDLIEAGGKATLDAPGNMSLMARPDSLKRALRNVAENAVRYGNTAIIRALSRQNYVQIEVEDNGPGIEVANRERVFEPFVRLETSRSRDTGGSGLGLSIARTIIEAHGGSIKLKEATAGGGTCAIVLLPVL</sequence>
<dbReference type="InterPro" id="IPR003594">
    <property type="entry name" value="HATPase_dom"/>
</dbReference>
<dbReference type="InterPro" id="IPR036890">
    <property type="entry name" value="HATPase_C_sf"/>
</dbReference>
<reference evidence="14 15" key="1">
    <citation type="submission" date="2024-06" db="EMBL/GenBank/DDBJ databases">
        <title>Genomic Encyclopedia of Type Strains, Phase IV (KMG-IV): sequencing the most valuable type-strain genomes for metagenomic binning, comparative biology and taxonomic classification.</title>
        <authorList>
            <person name="Goeker M."/>
        </authorList>
    </citation>
    <scope>NUCLEOTIDE SEQUENCE [LARGE SCALE GENOMIC DNA]</scope>
    <source>
        <strain evidence="14 15">DSM 105042</strain>
    </source>
</reference>
<keyword evidence="9 14" id="KW-0418">Kinase</keyword>
<evidence type="ECO:0000256" key="12">
    <source>
        <dbReference type="ARBA" id="ARBA00023136"/>
    </source>
</evidence>
<comment type="subcellular location">
    <subcellularLocation>
        <location evidence="2">Cell inner membrane</location>
        <topology evidence="2">Multi-pass membrane protein</topology>
    </subcellularLocation>
</comment>
<dbReference type="Proteomes" id="UP001549031">
    <property type="component" value="Unassembled WGS sequence"/>
</dbReference>
<evidence type="ECO:0000256" key="5">
    <source>
        <dbReference type="ARBA" id="ARBA00022519"/>
    </source>
</evidence>
<evidence type="ECO:0000256" key="11">
    <source>
        <dbReference type="ARBA" id="ARBA00023012"/>
    </source>
</evidence>
<name>A0ABV2HBT0_9HYPH</name>
<evidence type="ECO:0000313" key="14">
    <source>
        <dbReference type="EMBL" id="MET3587867.1"/>
    </source>
</evidence>
<dbReference type="Pfam" id="PF02518">
    <property type="entry name" value="HATPase_c"/>
    <property type="match status" value="1"/>
</dbReference>
<evidence type="ECO:0000256" key="1">
    <source>
        <dbReference type="ARBA" id="ARBA00000085"/>
    </source>
</evidence>
<evidence type="ECO:0000256" key="7">
    <source>
        <dbReference type="ARBA" id="ARBA00022679"/>
    </source>
</evidence>
<comment type="catalytic activity">
    <reaction evidence="1">
        <text>ATP + protein L-histidine = ADP + protein N-phospho-L-histidine.</text>
        <dbReference type="EC" id="2.7.13.3"/>
    </reaction>
</comment>
<dbReference type="PANTHER" id="PTHR44936">
    <property type="entry name" value="SENSOR PROTEIN CREC"/>
    <property type="match status" value="1"/>
</dbReference>
<keyword evidence="15" id="KW-1185">Reference proteome</keyword>